<dbReference type="EMBL" id="NHNT01000001">
    <property type="protein sequence ID" value="OUZ40279.1"/>
    <property type="molecule type" value="Genomic_DNA"/>
</dbReference>
<evidence type="ECO:0000259" key="4">
    <source>
        <dbReference type="Pfam" id="PF02872"/>
    </source>
</evidence>
<keyword evidence="1" id="KW-0732">Signal</keyword>
<dbReference type="InterPro" id="IPR004843">
    <property type="entry name" value="Calcineurin-like_PHP"/>
</dbReference>
<comment type="caution">
    <text evidence="5">The sequence shown here is derived from an EMBL/GenBank/DDBJ whole genome shotgun (WGS) entry which is preliminary data.</text>
</comment>
<proteinExistence type="inferred from homology"/>
<evidence type="ECO:0000259" key="3">
    <source>
        <dbReference type="Pfam" id="PF00149"/>
    </source>
</evidence>
<feature type="domain" description="Calcineurin-like phosphoesterase" evidence="3">
    <location>
        <begin position="4"/>
        <end position="211"/>
    </location>
</feature>
<dbReference type="InterPro" id="IPR036907">
    <property type="entry name" value="5'-Nucleotdase_C_sf"/>
</dbReference>
<evidence type="ECO:0000313" key="5">
    <source>
        <dbReference type="EMBL" id="OUZ40279.1"/>
    </source>
</evidence>
<gene>
    <name evidence="5" type="ORF">CBM15_00025</name>
</gene>
<sequence>MKFTIIATSDIHGHTERFSQLAQMIAARQPALLIDNGDFLQGSHLSYYYDYIVEKLHPQIELANKLGYDVAVFGNHEFNYSPEKIQSIRDACSFPWIAANIPGFAQPYVIKEINGLRIAVIGITTHFTENWDECGSTKHLHFENAFESAKNTVKHIRDVEKAQLVILSYHGGFERDLHSGHLIDLEQGENEGYRMLHEIEGIDLFITGHQHLEIATVQNGVAVVQPGANAHCFAQIDVTVEDDAFSFEPAIIQVDPALKMQSFPGFDAWKKQPIGTADKALTYADFFTPRTKMTAYTQTLHNMQLHYTGAQISVIELPYHSQGGFPQRITREDVLHNLPRANRLLVIQMTGAEIRRAIEQSAAVFALNDQGQIDFSMAVYYPEPQPYIYDLWGGIDYTIDLRRQTGQRVTKLTFEGNPIQDNEIFEVAVNSYRATGAHQLPMFQKQPIREADKFIPDLMMDYIEQTSPLTVQIKNDFQMK</sequence>
<dbReference type="InterPro" id="IPR029052">
    <property type="entry name" value="Metallo-depent_PP-like"/>
</dbReference>
<dbReference type="Gene3D" id="3.60.21.10">
    <property type="match status" value="1"/>
</dbReference>
<evidence type="ECO:0000313" key="6">
    <source>
        <dbReference type="Proteomes" id="UP000196594"/>
    </source>
</evidence>
<dbReference type="PANTHER" id="PTHR11575:SF6">
    <property type="entry name" value="2',3'-CYCLIC-NUCLEOTIDE 2'-PHOSPHODIESTERASE_3'-NUCLEOTIDASE"/>
    <property type="match status" value="1"/>
</dbReference>
<evidence type="ECO:0000256" key="2">
    <source>
        <dbReference type="RuleBase" id="RU362119"/>
    </source>
</evidence>
<keyword evidence="6" id="KW-1185">Reference proteome</keyword>
<keyword evidence="2" id="KW-0547">Nucleotide-binding</keyword>
<protein>
    <submittedName>
        <fullName evidence="5">Bifunctional metallophosphatase/5'-nucleotidase</fullName>
    </submittedName>
</protein>
<dbReference type="SUPFAM" id="SSF56300">
    <property type="entry name" value="Metallo-dependent phosphatases"/>
    <property type="match status" value="1"/>
</dbReference>
<keyword evidence="2" id="KW-0378">Hydrolase</keyword>
<dbReference type="Pfam" id="PF02872">
    <property type="entry name" value="5_nucleotid_C"/>
    <property type="match status" value="1"/>
</dbReference>
<dbReference type="PANTHER" id="PTHR11575">
    <property type="entry name" value="5'-NUCLEOTIDASE-RELATED"/>
    <property type="match status" value="1"/>
</dbReference>
<evidence type="ECO:0000256" key="1">
    <source>
        <dbReference type="ARBA" id="ARBA00022729"/>
    </source>
</evidence>
<dbReference type="InterPro" id="IPR006179">
    <property type="entry name" value="5_nucleotidase/apyrase"/>
</dbReference>
<organism evidence="5 6">
    <name type="scientific">Solibacillus kalamii</name>
    <dbReference type="NCBI Taxonomy" id="1748298"/>
    <lineage>
        <taxon>Bacteria</taxon>
        <taxon>Bacillati</taxon>
        <taxon>Bacillota</taxon>
        <taxon>Bacilli</taxon>
        <taxon>Bacillales</taxon>
        <taxon>Caryophanaceae</taxon>
        <taxon>Solibacillus</taxon>
    </lineage>
</organism>
<dbReference type="PRINTS" id="PR01607">
    <property type="entry name" value="APYRASEFAMLY"/>
</dbReference>
<dbReference type="Pfam" id="PF00149">
    <property type="entry name" value="Metallophos"/>
    <property type="match status" value="1"/>
</dbReference>
<comment type="similarity">
    <text evidence="2">Belongs to the 5'-nucleotidase family.</text>
</comment>
<name>A0ABX3ZKP3_9BACL</name>
<reference evidence="5 6" key="1">
    <citation type="journal article" date="2017" name="Int. J. Syst. Evol. Microbiol.">
        <title>Solibacillus kalamii sp. nov., isolated from a high-efficiency particulate arrestance filter system used in the International Space Station.</title>
        <authorList>
            <person name="Checinska Sielaff A."/>
            <person name="Kumar R.M."/>
            <person name="Pal D."/>
            <person name="Mayilraj S."/>
            <person name="Venkateswaran K."/>
        </authorList>
    </citation>
    <scope>NUCLEOTIDE SEQUENCE [LARGE SCALE GENOMIC DNA]</scope>
    <source>
        <strain evidence="5 6">ISSFR-015</strain>
    </source>
</reference>
<dbReference type="RefSeq" id="WP_087615281.1">
    <property type="nucleotide sequence ID" value="NZ_JAFBEY010000002.1"/>
</dbReference>
<accession>A0ABX3ZKP3</accession>
<dbReference type="Proteomes" id="UP000196594">
    <property type="component" value="Unassembled WGS sequence"/>
</dbReference>
<dbReference type="SUPFAM" id="SSF55816">
    <property type="entry name" value="5'-nucleotidase (syn. UDP-sugar hydrolase), C-terminal domain"/>
    <property type="match status" value="1"/>
</dbReference>
<dbReference type="InterPro" id="IPR008334">
    <property type="entry name" value="5'-Nucleotdase_C"/>
</dbReference>
<feature type="domain" description="5'-Nucleotidase C-terminal" evidence="4">
    <location>
        <begin position="274"/>
        <end position="444"/>
    </location>
</feature>
<dbReference type="Gene3D" id="3.90.780.10">
    <property type="entry name" value="5'-Nucleotidase, C-terminal domain"/>
    <property type="match status" value="1"/>
</dbReference>